<comment type="caution">
    <text evidence="3">The sequence shown here is derived from an EMBL/GenBank/DDBJ whole genome shotgun (WGS) entry which is preliminary data.</text>
</comment>
<reference evidence="3 4" key="1">
    <citation type="submission" date="2020-02" db="EMBL/GenBank/DDBJ databases">
        <title>Genome sequences of Thiorhodococcus mannitoliphagus and Thiorhodococcus minor, purple sulfur photosynthetic bacteria in the gammaproteobacterial family, Chromatiaceae.</title>
        <authorList>
            <person name="Aviles F.A."/>
            <person name="Meyer T.E."/>
            <person name="Kyndt J.A."/>
        </authorList>
    </citation>
    <scope>NUCLEOTIDE SEQUENCE [LARGE SCALE GENOMIC DNA]</scope>
    <source>
        <strain evidence="3 4">DSM 11518</strain>
    </source>
</reference>
<dbReference type="Gene3D" id="3.40.30.10">
    <property type="entry name" value="Glutaredoxin"/>
    <property type="match status" value="1"/>
</dbReference>
<dbReference type="InterPro" id="IPR000866">
    <property type="entry name" value="AhpC/TSA"/>
</dbReference>
<evidence type="ECO:0000259" key="2">
    <source>
        <dbReference type="PROSITE" id="PS51352"/>
    </source>
</evidence>
<dbReference type="PROSITE" id="PS51352">
    <property type="entry name" value="THIOREDOXIN_2"/>
    <property type="match status" value="1"/>
</dbReference>
<feature type="signal peptide" evidence="1">
    <location>
        <begin position="1"/>
        <end position="29"/>
    </location>
</feature>
<organism evidence="3 4">
    <name type="scientific">Thiorhodococcus minor</name>
    <dbReference type="NCBI Taxonomy" id="57489"/>
    <lineage>
        <taxon>Bacteria</taxon>
        <taxon>Pseudomonadati</taxon>
        <taxon>Pseudomonadota</taxon>
        <taxon>Gammaproteobacteria</taxon>
        <taxon>Chromatiales</taxon>
        <taxon>Chromatiaceae</taxon>
        <taxon>Thiorhodococcus</taxon>
    </lineage>
</organism>
<keyword evidence="1" id="KW-0732">Signal</keyword>
<evidence type="ECO:0000256" key="1">
    <source>
        <dbReference type="SAM" id="SignalP"/>
    </source>
</evidence>
<keyword evidence="4" id="KW-1185">Reference proteome</keyword>
<dbReference type="EMBL" id="JAAIJQ010000009">
    <property type="protein sequence ID" value="NEV61149.1"/>
    <property type="molecule type" value="Genomic_DNA"/>
</dbReference>
<dbReference type="Proteomes" id="UP000483379">
    <property type="component" value="Unassembled WGS sequence"/>
</dbReference>
<dbReference type="PANTHER" id="PTHR43640:SF1">
    <property type="entry name" value="THIOREDOXIN-DEPENDENT PEROXIREDOXIN"/>
    <property type="match status" value="1"/>
</dbReference>
<protein>
    <submittedName>
        <fullName evidence="3">Thioredoxin family protein</fullName>
    </submittedName>
</protein>
<dbReference type="Pfam" id="PF00578">
    <property type="entry name" value="AhpC-TSA"/>
    <property type="match status" value="1"/>
</dbReference>
<feature type="chain" id="PRO_5026888014" evidence="1">
    <location>
        <begin position="30"/>
        <end position="208"/>
    </location>
</feature>
<dbReference type="AlphaFoldDB" id="A0A6M0JVE7"/>
<dbReference type="GO" id="GO:0016209">
    <property type="term" value="F:antioxidant activity"/>
    <property type="evidence" value="ECO:0007669"/>
    <property type="project" value="InterPro"/>
</dbReference>
<dbReference type="GO" id="GO:0016491">
    <property type="term" value="F:oxidoreductase activity"/>
    <property type="evidence" value="ECO:0007669"/>
    <property type="project" value="InterPro"/>
</dbReference>
<proteinExistence type="predicted"/>
<sequence length="208" mass="21736">MSLLLTRSPRAHATMLILIGLLLTGSALAKPEVGAPAPAFTGTDTSGQSWRLADLHGKTVVLEWTNHDCPYVRKHYGSGNMQALQREAAGNGVLWLSVISSAPGKQGYVSPAEADALTRQRDASPTAVLLDPEGTMGRAYGAQTTPHLFVIDGSGTLVYMGGIDDRPTTDPADIAGATNYVRAALADLAAGESLGTPVARPYGCSVKY</sequence>
<accession>A0A6M0JVE7</accession>
<dbReference type="InterPro" id="IPR013766">
    <property type="entry name" value="Thioredoxin_domain"/>
</dbReference>
<dbReference type="InterPro" id="IPR047262">
    <property type="entry name" value="PRX-like1"/>
</dbReference>
<dbReference type="PANTHER" id="PTHR43640">
    <property type="entry name" value="OS07G0260300 PROTEIN"/>
    <property type="match status" value="1"/>
</dbReference>
<evidence type="ECO:0000313" key="4">
    <source>
        <dbReference type="Proteomes" id="UP000483379"/>
    </source>
</evidence>
<evidence type="ECO:0000313" key="3">
    <source>
        <dbReference type="EMBL" id="NEV61149.1"/>
    </source>
</evidence>
<gene>
    <name evidence="3" type="ORF">G3446_04410</name>
</gene>
<dbReference type="CDD" id="cd02969">
    <property type="entry name" value="PRX_like1"/>
    <property type="match status" value="1"/>
</dbReference>
<dbReference type="RefSeq" id="WP_164451199.1">
    <property type="nucleotide sequence ID" value="NZ_JAAIJQ010000009.1"/>
</dbReference>
<feature type="domain" description="Thioredoxin" evidence="2">
    <location>
        <begin position="31"/>
        <end position="186"/>
    </location>
</feature>
<dbReference type="InterPro" id="IPR036249">
    <property type="entry name" value="Thioredoxin-like_sf"/>
</dbReference>
<dbReference type="SUPFAM" id="SSF52833">
    <property type="entry name" value="Thioredoxin-like"/>
    <property type="match status" value="1"/>
</dbReference>
<name>A0A6M0JVE7_9GAMM</name>